<gene>
    <name evidence="8" type="ORF">ABMA27_011904</name>
</gene>
<feature type="domain" description="Chitin-binding type-2" evidence="7">
    <location>
        <begin position="93"/>
        <end position="153"/>
    </location>
</feature>
<feature type="domain" description="Chitin-binding type-2" evidence="7">
    <location>
        <begin position="24"/>
        <end position="83"/>
    </location>
</feature>
<dbReference type="Gene3D" id="2.170.140.10">
    <property type="entry name" value="Chitin binding domain"/>
    <property type="match status" value="3"/>
</dbReference>
<evidence type="ECO:0000313" key="9">
    <source>
        <dbReference type="Proteomes" id="UP001549920"/>
    </source>
</evidence>
<protein>
    <recommendedName>
        <fullName evidence="7">Chitin-binding type-2 domain-containing protein</fullName>
    </recommendedName>
</protein>
<evidence type="ECO:0000313" key="8">
    <source>
        <dbReference type="EMBL" id="KAL0895886.1"/>
    </source>
</evidence>
<evidence type="ECO:0000256" key="1">
    <source>
        <dbReference type="ARBA" id="ARBA00022669"/>
    </source>
</evidence>
<sequence length="222" mass="24374">MLRFVCVAAAFVALCNGQASEDRDMICKSRNAFYSVDGNCDAYIECRDYRSKEMQCPDGLHFDPKASWPNYPCSYPMDVSCAGRGTPQKALPTAECPHQYGFFPSPRATPEDCGLYLMCVEGKAIEMSCPPGLAFNPSNARCDWPDAVPSCNADAFLGFKCPAPAILENGEVDETTINYEYIGNCYAFLSCEKGHARLLMCDAGYAFNKVTGRCEDADLVKC</sequence>
<name>A0ABR3IHZ8_LOXSC</name>
<reference evidence="8 9" key="1">
    <citation type="submission" date="2024-06" db="EMBL/GenBank/DDBJ databases">
        <title>A chromosome-level genome assembly of beet webworm, Loxostege sticticalis.</title>
        <authorList>
            <person name="Zhang Y."/>
        </authorList>
    </citation>
    <scope>NUCLEOTIDE SEQUENCE [LARGE SCALE GENOMIC DNA]</scope>
    <source>
        <strain evidence="8">AQ026</strain>
        <tissue evidence="8">Whole body</tissue>
    </source>
</reference>
<evidence type="ECO:0000259" key="7">
    <source>
        <dbReference type="PROSITE" id="PS50940"/>
    </source>
</evidence>
<keyword evidence="2 6" id="KW-0732">Signal</keyword>
<feature type="domain" description="Chitin-binding type-2" evidence="7">
    <location>
        <begin position="158"/>
        <end position="222"/>
    </location>
</feature>
<comment type="caution">
    <text evidence="8">The sequence shown here is derived from an EMBL/GenBank/DDBJ whole genome shotgun (WGS) entry which is preliminary data.</text>
</comment>
<dbReference type="SUPFAM" id="SSF57625">
    <property type="entry name" value="Invertebrate chitin-binding proteins"/>
    <property type="match status" value="3"/>
</dbReference>
<dbReference type="Pfam" id="PF01607">
    <property type="entry name" value="CBM_14"/>
    <property type="match status" value="3"/>
</dbReference>
<dbReference type="InterPro" id="IPR051940">
    <property type="entry name" value="Chitin_bind-dev_reg"/>
</dbReference>
<evidence type="ECO:0000256" key="6">
    <source>
        <dbReference type="SAM" id="SignalP"/>
    </source>
</evidence>
<keyword evidence="5" id="KW-0325">Glycoprotein</keyword>
<organism evidence="8 9">
    <name type="scientific">Loxostege sticticalis</name>
    <name type="common">Beet webworm moth</name>
    <dbReference type="NCBI Taxonomy" id="481309"/>
    <lineage>
        <taxon>Eukaryota</taxon>
        <taxon>Metazoa</taxon>
        <taxon>Ecdysozoa</taxon>
        <taxon>Arthropoda</taxon>
        <taxon>Hexapoda</taxon>
        <taxon>Insecta</taxon>
        <taxon>Pterygota</taxon>
        <taxon>Neoptera</taxon>
        <taxon>Endopterygota</taxon>
        <taxon>Lepidoptera</taxon>
        <taxon>Glossata</taxon>
        <taxon>Ditrysia</taxon>
        <taxon>Pyraloidea</taxon>
        <taxon>Crambidae</taxon>
        <taxon>Pyraustinae</taxon>
        <taxon>Loxostege</taxon>
    </lineage>
</organism>
<dbReference type="PANTHER" id="PTHR23301:SF0">
    <property type="entry name" value="CHITIN-BINDING TYPE-2 DOMAIN-CONTAINING PROTEIN-RELATED"/>
    <property type="match status" value="1"/>
</dbReference>
<proteinExistence type="predicted"/>
<dbReference type="SMART" id="SM00494">
    <property type="entry name" value="ChtBD2"/>
    <property type="match status" value="3"/>
</dbReference>
<dbReference type="PROSITE" id="PS50940">
    <property type="entry name" value="CHIT_BIND_II"/>
    <property type="match status" value="3"/>
</dbReference>
<dbReference type="EMBL" id="JBEUOH010000003">
    <property type="protein sequence ID" value="KAL0895886.1"/>
    <property type="molecule type" value="Genomic_DNA"/>
</dbReference>
<feature type="chain" id="PRO_5046893142" description="Chitin-binding type-2 domain-containing protein" evidence="6">
    <location>
        <begin position="18"/>
        <end position="222"/>
    </location>
</feature>
<feature type="signal peptide" evidence="6">
    <location>
        <begin position="1"/>
        <end position="17"/>
    </location>
</feature>
<evidence type="ECO:0000256" key="2">
    <source>
        <dbReference type="ARBA" id="ARBA00022729"/>
    </source>
</evidence>
<dbReference type="Proteomes" id="UP001549920">
    <property type="component" value="Unassembled WGS sequence"/>
</dbReference>
<keyword evidence="9" id="KW-1185">Reference proteome</keyword>
<evidence type="ECO:0000256" key="4">
    <source>
        <dbReference type="ARBA" id="ARBA00023157"/>
    </source>
</evidence>
<dbReference type="InterPro" id="IPR002557">
    <property type="entry name" value="Chitin-bd_dom"/>
</dbReference>
<keyword evidence="3" id="KW-0677">Repeat</keyword>
<dbReference type="InterPro" id="IPR036508">
    <property type="entry name" value="Chitin-bd_dom_sf"/>
</dbReference>
<accession>A0ABR3IHZ8</accession>
<evidence type="ECO:0000256" key="5">
    <source>
        <dbReference type="ARBA" id="ARBA00023180"/>
    </source>
</evidence>
<evidence type="ECO:0000256" key="3">
    <source>
        <dbReference type="ARBA" id="ARBA00022737"/>
    </source>
</evidence>
<dbReference type="PANTHER" id="PTHR23301">
    <property type="entry name" value="CHITIN BINDING PERITROPHIN-A"/>
    <property type="match status" value="1"/>
</dbReference>
<keyword evidence="4" id="KW-1015">Disulfide bond</keyword>
<keyword evidence="1" id="KW-0147">Chitin-binding</keyword>